<dbReference type="EMBL" id="DXFW01000013">
    <property type="protein sequence ID" value="HIX05446.1"/>
    <property type="molecule type" value="Genomic_DNA"/>
</dbReference>
<keyword evidence="6 8" id="KW-1133">Transmembrane helix</keyword>
<evidence type="ECO:0000256" key="7">
    <source>
        <dbReference type="ARBA" id="ARBA00023136"/>
    </source>
</evidence>
<dbReference type="AlphaFoldDB" id="A0A9D1V3L1"/>
<dbReference type="GO" id="GO:0005886">
    <property type="term" value="C:plasma membrane"/>
    <property type="evidence" value="ECO:0007669"/>
    <property type="project" value="UniProtKB-SubCell"/>
</dbReference>
<evidence type="ECO:0000256" key="4">
    <source>
        <dbReference type="ARBA" id="ARBA00022475"/>
    </source>
</evidence>
<comment type="caution">
    <text evidence="9">The sequence shown here is derived from an EMBL/GenBank/DDBJ whole genome shotgun (WGS) entry which is preliminary data.</text>
</comment>
<accession>A0A9D1V3L1</accession>
<evidence type="ECO:0000256" key="1">
    <source>
        <dbReference type="ARBA" id="ARBA00004651"/>
    </source>
</evidence>
<proteinExistence type="inferred from homology"/>
<gene>
    <name evidence="9" type="ORF">H9865_04985</name>
</gene>
<dbReference type="InterPro" id="IPR038770">
    <property type="entry name" value="Na+/solute_symporter_sf"/>
</dbReference>
<reference evidence="9" key="2">
    <citation type="submission" date="2021-04" db="EMBL/GenBank/DDBJ databases">
        <authorList>
            <person name="Gilroy R."/>
        </authorList>
    </citation>
    <scope>NUCLEOTIDE SEQUENCE</scope>
    <source>
        <strain evidence="9">2239</strain>
    </source>
</reference>
<protein>
    <submittedName>
        <fullName evidence="9">AEC family transporter</fullName>
    </submittedName>
</protein>
<feature type="transmembrane region" description="Helical" evidence="8">
    <location>
        <begin position="6"/>
        <end position="22"/>
    </location>
</feature>
<evidence type="ECO:0000256" key="2">
    <source>
        <dbReference type="ARBA" id="ARBA00010145"/>
    </source>
</evidence>
<feature type="transmembrane region" description="Helical" evidence="8">
    <location>
        <begin position="283"/>
        <end position="305"/>
    </location>
</feature>
<feature type="transmembrane region" description="Helical" evidence="8">
    <location>
        <begin position="227"/>
        <end position="245"/>
    </location>
</feature>
<feature type="transmembrane region" description="Helical" evidence="8">
    <location>
        <begin position="120"/>
        <end position="141"/>
    </location>
</feature>
<evidence type="ECO:0000256" key="5">
    <source>
        <dbReference type="ARBA" id="ARBA00022692"/>
    </source>
</evidence>
<evidence type="ECO:0000256" key="8">
    <source>
        <dbReference type="SAM" id="Phobius"/>
    </source>
</evidence>
<feature type="transmembrane region" description="Helical" evidence="8">
    <location>
        <begin position="191"/>
        <end position="215"/>
    </location>
</feature>
<organism evidence="9 10">
    <name type="scientific">Candidatus Allofournierella pullicola</name>
    <dbReference type="NCBI Taxonomy" id="2838596"/>
    <lineage>
        <taxon>Bacteria</taxon>
        <taxon>Bacillati</taxon>
        <taxon>Bacillota</taxon>
        <taxon>Clostridia</taxon>
        <taxon>Eubacteriales</taxon>
        <taxon>Oscillospiraceae</taxon>
        <taxon>Allofournierella</taxon>
    </lineage>
</organism>
<dbReference type="Pfam" id="PF03547">
    <property type="entry name" value="Mem_trans"/>
    <property type="match status" value="1"/>
</dbReference>
<feature type="transmembrane region" description="Helical" evidence="8">
    <location>
        <begin position="251"/>
        <end position="271"/>
    </location>
</feature>
<dbReference type="PANTHER" id="PTHR36838">
    <property type="entry name" value="AUXIN EFFLUX CARRIER FAMILY PROTEIN"/>
    <property type="match status" value="1"/>
</dbReference>
<dbReference type="Gene3D" id="1.20.1530.20">
    <property type="match status" value="1"/>
</dbReference>
<dbReference type="Proteomes" id="UP000824193">
    <property type="component" value="Unassembled WGS sequence"/>
</dbReference>
<dbReference type="PROSITE" id="PS51257">
    <property type="entry name" value="PROKAR_LIPOPROTEIN"/>
    <property type="match status" value="1"/>
</dbReference>
<dbReference type="InterPro" id="IPR004776">
    <property type="entry name" value="Mem_transp_PIN-like"/>
</dbReference>
<keyword evidence="5 8" id="KW-0812">Transmembrane</keyword>
<dbReference type="GO" id="GO:0055085">
    <property type="term" value="P:transmembrane transport"/>
    <property type="evidence" value="ECO:0007669"/>
    <property type="project" value="InterPro"/>
</dbReference>
<keyword evidence="4" id="KW-1003">Cell membrane</keyword>
<evidence type="ECO:0000313" key="9">
    <source>
        <dbReference type="EMBL" id="HIX05446.1"/>
    </source>
</evidence>
<evidence type="ECO:0000256" key="3">
    <source>
        <dbReference type="ARBA" id="ARBA00022448"/>
    </source>
</evidence>
<dbReference type="PANTHER" id="PTHR36838:SF3">
    <property type="entry name" value="TRANSPORTER AUXIN EFFLUX CARRIER EC FAMILY"/>
    <property type="match status" value="1"/>
</dbReference>
<sequence length="306" mass="32447">MAEVLRHSASYVFILALGCFLKRVGVFGKQDYKVLTQVVLCITLPAAVITNFASMEWRASLLMLPALGFSLCCVMLLLGQFLSRRSDAGTRALFMINCPGYNIGAFALPFVQSYLGPEAVVAACLFDVGNAIICTGGSYAWASSVLHVGDKPLRPVDVLKKLASSVPFVTYVTMLVLVMEGVQLPGAMVEFISPIAAANPFAAMLMIGAMFDLDLRPEYLRRMGQVVGLRLGLALLVSVTVYHFAPLPLEIRQVLAVMAFAPASVISPAFTARCGGDGGLASCINSITILCGVVGMLTALALLGVA</sequence>
<evidence type="ECO:0000313" key="10">
    <source>
        <dbReference type="Proteomes" id="UP000824193"/>
    </source>
</evidence>
<comment type="subcellular location">
    <subcellularLocation>
        <location evidence="1">Cell membrane</location>
        <topology evidence="1">Multi-pass membrane protein</topology>
    </subcellularLocation>
</comment>
<reference evidence="9" key="1">
    <citation type="journal article" date="2021" name="PeerJ">
        <title>Extensive microbial diversity within the chicken gut microbiome revealed by metagenomics and culture.</title>
        <authorList>
            <person name="Gilroy R."/>
            <person name="Ravi A."/>
            <person name="Getino M."/>
            <person name="Pursley I."/>
            <person name="Horton D.L."/>
            <person name="Alikhan N.F."/>
            <person name="Baker D."/>
            <person name="Gharbi K."/>
            <person name="Hall N."/>
            <person name="Watson M."/>
            <person name="Adriaenssens E.M."/>
            <person name="Foster-Nyarko E."/>
            <person name="Jarju S."/>
            <person name="Secka A."/>
            <person name="Antonio M."/>
            <person name="Oren A."/>
            <person name="Chaudhuri R.R."/>
            <person name="La Ragione R."/>
            <person name="Hildebrand F."/>
            <person name="Pallen M.J."/>
        </authorList>
    </citation>
    <scope>NUCLEOTIDE SEQUENCE</scope>
    <source>
        <strain evidence="9">2239</strain>
    </source>
</reference>
<feature type="transmembrane region" description="Helical" evidence="8">
    <location>
        <begin position="34"/>
        <end position="53"/>
    </location>
</feature>
<name>A0A9D1V3L1_9FIRM</name>
<evidence type="ECO:0000256" key="6">
    <source>
        <dbReference type="ARBA" id="ARBA00022989"/>
    </source>
</evidence>
<feature type="transmembrane region" description="Helical" evidence="8">
    <location>
        <begin position="59"/>
        <end position="82"/>
    </location>
</feature>
<keyword evidence="7 8" id="KW-0472">Membrane</keyword>
<keyword evidence="3" id="KW-0813">Transport</keyword>
<feature type="transmembrane region" description="Helical" evidence="8">
    <location>
        <begin position="94"/>
        <end position="114"/>
    </location>
</feature>
<comment type="similarity">
    <text evidence="2">Belongs to the auxin efflux carrier (TC 2.A.69) family.</text>
</comment>
<feature type="transmembrane region" description="Helical" evidence="8">
    <location>
        <begin position="162"/>
        <end position="179"/>
    </location>
</feature>